<dbReference type="Proteomes" id="UP001163223">
    <property type="component" value="Chromosome"/>
</dbReference>
<reference evidence="1" key="1">
    <citation type="submission" date="2022-11" db="EMBL/GenBank/DDBJ databases">
        <title>beta-Carotene-producing bacterium, Jeongeuplla avenae sp. nov., alleviates the salt stress of Arabidopsis seedlings.</title>
        <authorList>
            <person name="Jiang L."/>
            <person name="Lee J."/>
        </authorList>
    </citation>
    <scope>NUCLEOTIDE SEQUENCE</scope>
    <source>
        <strain evidence="1">DY_R2A_6</strain>
    </source>
</reference>
<proteinExistence type="predicted"/>
<sequence length="122" mass="13467">MVLVVDDEPLVRMYAADMFEDLGVEVLEARDGVEALEILERRPDVSLLFSDCRMPRMTGPELAEEASKRWPSLRIVLASGYTDVRPTRWPLIAKPYDAAILAGIAQGQPPCHATMMAAAPRG</sequence>
<name>A0ACD4NRE2_9HYPH</name>
<dbReference type="EMBL" id="CP113520">
    <property type="protein sequence ID" value="WAJ29475.1"/>
    <property type="molecule type" value="Genomic_DNA"/>
</dbReference>
<organism evidence="1 2">
    <name type="scientific">Antarcticirhabdus aurantiaca</name>
    <dbReference type="NCBI Taxonomy" id="2606717"/>
    <lineage>
        <taxon>Bacteria</taxon>
        <taxon>Pseudomonadati</taxon>
        <taxon>Pseudomonadota</taxon>
        <taxon>Alphaproteobacteria</taxon>
        <taxon>Hyphomicrobiales</taxon>
        <taxon>Aurantimonadaceae</taxon>
        <taxon>Antarcticirhabdus</taxon>
    </lineage>
</organism>
<keyword evidence="2" id="KW-1185">Reference proteome</keyword>
<evidence type="ECO:0000313" key="1">
    <source>
        <dbReference type="EMBL" id="WAJ29475.1"/>
    </source>
</evidence>
<protein>
    <submittedName>
        <fullName evidence="1">Response regulator</fullName>
    </submittedName>
</protein>
<gene>
    <name evidence="1" type="ORF">OXU80_04350</name>
</gene>
<evidence type="ECO:0000313" key="2">
    <source>
        <dbReference type="Proteomes" id="UP001163223"/>
    </source>
</evidence>
<accession>A0ACD4NRE2</accession>